<gene>
    <name evidence="1" type="ORF">S06H3_59820</name>
</gene>
<sequence length="129" mass="14716">MKIAMMSPWNAACGVAVHAELVGREWVKMGHELKVFAPANDENVITDKDESYVTRCYTVDREPVKGLKPSSLDKEVCLESGCDIFIIQNLELMPMDKLLEIWPQIKAKAKTILVIHEGYLPPYPEFYQF</sequence>
<feature type="non-terminal residue" evidence="1">
    <location>
        <position position="129"/>
    </location>
</feature>
<dbReference type="SUPFAM" id="SSF53756">
    <property type="entry name" value="UDP-Glycosyltransferase/glycogen phosphorylase"/>
    <property type="match status" value="1"/>
</dbReference>
<dbReference type="Gene3D" id="3.40.50.2000">
    <property type="entry name" value="Glycogen Phosphorylase B"/>
    <property type="match status" value="1"/>
</dbReference>
<comment type="caution">
    <text evidence="1">The sequence shown here is derived from an EMBL/GenBank/DDBJ whole genome shotgun (WGS) entry which is preliminary data.</text>
</comment>
<proteinExistence type="predicted"/>
<dbReference type="EMBL" id="BARV01038931">
    <property type="protein sequence ID" value="GAI52350.1"/>
    <property type="molecule type" value="Genomic_DNA"/>
</dbReference>
<organism evidence="1">
    <name type="scientific">marine sediment metagenome</name>
    <dbReference type="NCBI Taxonomy" id="412755"/>
    <lineage>
        <taxon>unclassified sequences</taxon>
        <taxon>metagenomes</taxon>
        <taxon>ecological metagenomes</taxon>
    </lineage>
</organism>
<evidence type="ECO:0000313" key="1">
    <source>
        <dbReference type="EMBL" id="GAI52350.1"/>
    </source>
</evidence>
<evidence type="ECO:0008006" key="2">
    <source>
        <dbReference type="Google" id="ProtNLM"/>
    </source>
</evidence>
<dbReference type="AlphaFoldDB" id="X1QMX8"/>
<reference evidence="1" key="1">
    <citation type="journal article" date="2014" name="Front. Microbiol.">
        <title>High frequency of phylogenetically diverse reductive dehalogenase-homologous genes in deep subseafloor sedimentary metagenomes.</title>
        <authorList>
            <person name="Kawai M."/>
            <person name="Futagami T."/>
            <person name="Toyoda A."/>
            <person name="Takaki Y."/>
            <person name="Nishi S."/>
            <person name="Hori S."/>
            <person name="Arai W."/>
            <person name="Tsubouchi T."/>
            <person name="Morono Y."/>
            <person name="Uchiyama I."/>
            <person name="Ito T."/>
            <person name="Fujiyama A."/>
            <person name="Inagaki F."/>
            <person name="Takami H."/>
        </authorList>
    </citation>
    <scope>NUCLEOTIDE SEQUENCE</scope>
    <source>
        <strain evidence="1">Expedition CK06-06</strain>
    </source>
</reference>
<protein>
    <recommendedName>
        <fullName evidence="2">Glycosyltransferase subfamily 4-like N-terminal domain-containing protein</fullName>
    </recommendedName>
</protein>
<accession>X1QMX8</accession>
<name>X1QMX8_9ZZZZ</name>